<organism evidence="1">
    <name type="scientific">Musca domestica</name>
    <name type="common">House fly</name>
    <dbReference type="NCBI Taxonomy" id="7370"/>
    <lineage>
        <taxon>Eukaryota</taxon>
        <taxon>Metazoa</taxon>
        <taxon>Ecdysozoa</taxon>
        <taxon>Arthropoda</taxon>
        <taxon>Hexapoda</taxon>
        <taxon>Insecta</taxon>
        <taxon>Pterygota</taxon>
        <taxon>Neoptera</taxon>
        <taxon>Endopterygota</taxon>
        <taxon>Diptera</taxon>
        <taxon>Brachycera</taxon>
        <taxon>Muscomorpha</taxon>
        <taxon>Muscoidea</taxon>
        <taxon>Muscidae</taxon>
        <taxon>Musca</taxon>
    </lineage>
</organism>
<dbReference type="VEuPathDB" id="VectorBase:MDOA016118"/>
<gene>
    <name evidence="1" type="primary">105262318</name>
</gene>
<protein>
    <recommendedName>
        <fullName evidence="2">DUF4219 domain-containing protein</fullName>
    </recommendedName>
</protein>
<dbReference type="VEuPathDB" id="VectorBase:MDOMA2_005820"/>
<sequence length="168" mass="19883">MEEFLPEEEHNLDFPEMSETKVYQLHRFNGKNYQLWKRQMEIYITENKLKPYILGTVMKSATNSQAWEEKDAEAQAFIMRGLELQQLKYLTDCTTAAQMWSRLKTIHAEKSEQSAQVLLEKFINLKMEEDDNVMNFIATITSLTQRLKDMNLEQKEQTIISNDHVRTI</sequence>
<evidence type="ECO:0000313" key="1">
    <source>
        <dbReference type="EnsemblMetazoa" id="MDOA016118-PA"/>
    </source>
</evidence>
<proteinExistence type="predicted"/>
<evidence type="ECO:0008006" key="2">
    <source>
        <dbReference type="Google" id="ProtNLM"/>
    </source>
</evidence>
<dbReference type="PANTHER" id="PTHR35317:SF40">
    <property type="entry name" value="CCHC-TYPE DOMAIN-CONTAINING PROTEIN"/>
    <property type="match status" value="1"/>
</dbReference>
<name>A0A1I8NJC9_MUSDO</name>
<reference evidence="1" key="1">
    <citation type="submission" date="2020-05" db="UniProtKB">
        <authorList>
            <consortium name="EnsemblMetazoa"/>
        </authorList>
    </citation>
    <scope>IDENTIFICATION</scope>
    <source>
        <strain evidence="1">Aabys</strain>
    </source>
</reference>
<dbReference type="Pfam" id="PF14223">
    <property type="entry name" value="Retrotran_gag_2"/>
    <property type="match status" value="1"/>
</dbReference>
<dbReference type="PANTHER" id="PTHR35317">
    <property type="entry name" value="OS04G0629600 PROTEIN"/>
    <property type="match status" value="1"/>
</dbReference>
<accession>A0A1I8NJC9</accession>
<dbReference type="AlphaFoldDB" id="A0A1I8NJC9"/>
<dbReference type="EnsemblMetazoa" id="MDOA016118-RA">
    <property type="protein sequence ID" value="MDOA016118-PA"/>
    <property type="gene ID" value="MDOA016118"/>
</dbReference>